<comment type="subcellular location">
    <subcellularLocation>
        <location evidence="1">Nucleus</location>
    </subcellularLocation>
</comment>
<dbReference type="STRING" id="5288.A0A5C5FNB5"/>
<dbReference type="Pfam" id="PF08265">
    <property type="entry name" value="YL1_C"/>
    <property type="match status" value="1"/>
</dbReference>
<evidence type="ECO:0000256" key="1">
    <source>
        <dbReference type="ARBA" id="ARBA00004123"/>
    </source>
</evidence>
<protein>
    <recommendedName>
        <fullName evidence="6">Vps72/YL1 C-terminal domain-containing protein</fullName>
    </recommendedName>
</protein>
<evidence type="ECO:0000313" key="8">
    <source>
        <dbReference type="Proteomes" id="UP000311382"/>
    </source>
</evidence>
<dbReference type="AlphaFoldDB" id="A0A5C5FNB5"/>
<comment type="caution">
    <text evidence="7">The sequence shown here is derived from an EMBL/GenBank/DDBJ whole genome shotgun (WGS) entry which is preliminary data.</text>
</comment>
<dbReference type="Proteomes" id="UP000311382">
    <property type="component" value="Unassembled WGS sequence"/>
</dbReference>
<keyword evidence="2" id="KW-0805">Transcription regulation</keyword>
<gene>
    <name evidence="7" type="ORF">DMC30DRAFT_61534</name>
</gene>
<dbReference type="GO" id="GO:0031011">
    <property type="term" value="C:Ino80 complex"/>
    <property type="evidence" value="ECO:0007669"/>
    <property type="project" value="InterPro"/>
</dbReference>
<proteinExistence type="predicted"/>
<feature type="domain" description="Vps72/YL1 C-terminal" evidence="6">
    <location>
        <begin position="147"/>
        <end position="176"/>
    </location>
</feature>
<keyword evidence="4" id="KW-0539">Nucleus</keyword>
<organism evidence="7 8">
    <name type="scientific">Rhodotorula diobovata</name>
    <dbReference type="NCBI Taxonomy" id="5288"/>
    <lineage>
        <taxon>Eukaryota</taxon>
        <taxon>Fungi</taxon>
        <taxon>Dikarya</taxon>
        <taxon>Basidiomycota</taxon>
        <taxon>Pucciniomycotina</taxon>
        <taxon>Microbotryomycetes</taxon>
        <taxon>Sporidiobolales</taxon>
        <taxon>Sporidiobolaceae</taxon>
        <taxon>Rhodotorula</taxon>
    </lineage>
</organism>
<dbReference type="SMART" id="SM00993">
    <property type="entry name" value="YL1_C"/>
    <property type="match status" value="1"/>
</dbReference>
<dbReference type="InterPro" id="IPR029525">
    <property type="entry name" value="INO80C/Ies6"/>
</dbReference>
<dbReference type="PANTHER" id="PTHR31200">
    <property type="entry name" value="INO80 COMPLEX SUBUNIT C"/>
    <property type="match status" value="1"/>
</dbReference>
<dbReference type="EMBL" id="SOZI01000144">
    <property type="protein sequence ID" value="TNY18338.1"/>
    <property type="molecule type" value="Genomic_DNA"/>
</dbReference>
<evidence type="ECO:0000313" key="7">
    <source>
        <dbReference type="EMBL" id="TNY18338.1"/>
    </source>
</evidence>
<name>A0A5C5FNB5_9BASI</name>
<feature type="region of interest" description="Disordered" evidence="5">
    <location>
        <begin position="1"/>
        <end position="53"/>
    </location>
</feature>
<evidence type="ECO:0000256" key="5">
    <source>
        <dbReference type="SAM" id="MobiDB-lite"/>
    </source>
</evidence>
<evidence type="ECO:0000256" key="4">
    <source>
        <dbReference type="ARBA" id="ARBA00023242"/>
    </source>
</evidence>
<reference evidence="7 8" key="1">
    <citation type="submission" date="2019-03" db="EMBL/GenBank/DDBJ databases">
        <title>Rhodosporidium diobovatum UCD-FST 08-225 genome sequencing, assembly, and annotation.</title>
        <authorList>
            <person name="Fakankun I.U."/>
            <person name="Fristensky B."/>
            <person name="Levin D.B."/>
        </authorList>
    </citation>
    <scope>NUCLEOTIDE SEQUENCE [LARGE SCALE GENOMIC DNA]</scope>
    <source>
        <strain evidence="7 8">UCD-FST 08-225</strain>
    </source>
</reference>
<dbReference type="PANTHER" id="PTHR31200:SF1">
    <property type="entry name" value="INO80 COMPLEX SUBUNIT C"/>
    <property type="match status" value="1"/>
</dbReference>
<keyword evidence="3" id="KW-0804">Transcription</keyword>
<dbReference type="InterPro" id="IPR013272">
    <property type="entry name" value="Vps72/YL1_C"/>
</dbReference>
<sequence>MAPTPRYSVEPSPSSQPYTADEFNYADSPRPFKNLAYSRPGQGQHGKRNKSLKQILALERERVDRLLEERKLRVLAEVDAEFGPAPQPPAAEGMQVDAAAPPLVAPQPTEADQRRAHEIERRLQEAFHEVVSYSSVEAPPSLLPQKRYCDVTGLEAKYTDPKSTLRYHNPEVYEVLRTFQPAVIQAYLAVRGQGVVLR</sequence>
<evidence type="ECO:0000256" key="2">
    <source>
        <dbReference type="ARBA" id="ARBA00023015"/>
    </source>
</evidence>
<keyword evidence="8" id="KW-1185">Reference proteome</keyword>
<evidence type="ECO:0000259" key="6">
    <source>
        <dbReference type="SMART" id="SM00993"/>
    </source>
</evidence>
<accession>A0A5C5FNB5</accession>
<dbReference type="OrthoDB" id="49520at2759"/>
<evidence type="ECO:0000256" key="3">
    <source>
        <dbReference type="ARBA" id="ARBA00023163"/>
    </source>
</evidence>
<dbReference type="GO" id="GO:0006338">
    <property type="term" value="P:chromatin remodeling"/>
    <property type="evidence" value="ECO:0007669"/>
    <property type="project" value="InterPro"/>
</dbReference>